<accession>A0A6J7R0Y0</accession>
<feature type="transmembrane region" description="Helical" evidence="1">
    <location>
        <begin position="255"/>
        <end position="274"/>
    </location>
</feature>
<feature type="transmembrane region" description="Helical" evidence="1">
    <location>
        <begin position="732"/>
        <end position="750"/>
    </location>
</feature>
<evidence type="ECO:0000313" key="2">
    <source>
        <dbReference type="EMBL" id="CAB5020282.1"/>
    </source>
</evidence>
<sequence>MSISSSRPVASDDLEISSYSPADKATLESNSRSWVALMPMVLVALAVLINLWVLRSERLVVTAVNDQSVHRLFVEWARSHWMNGSIPFDGWFPNLSLGYAAFHHYQVLPHIITGAVATVIGTNRAMAWTNYLGMALWPICIYLTVRIFGFSRVTGGITAMLAPLISSVTLYGFEAGSYAWRGNGMWSQLWGMWLLPITLALTWRAISQGRRYALAAVFLALTFSCHFLTGTMAVLGMGVWVLLAPREIPRRIGRACLVGIGGIAGASWLLLPVASNSAWGLSSQYNGDTYFFNSHGRSQVFSWLIHGKLFDYAQDGGTRWPLLTVFLGIGIVLAITRFTRDERMRALLSYFVLGFLMFSGKDTVGWLTSRLPGSDQLLLHRFHNMMQVSGLLIAGVAASWLAQGLWSWLKQSRQESSSTSEESSSGRIRAGLARNFALASMTTTLVVVISVAMLVSAWQERDTYMSGNGTWVNAQIVADGGPGKDFATLVDTARSSGGRIYAGSLSAGSPYKILYAATYMALAHDDAEGVGFTLRTLSLSGDAEVKFNDKRLSHYDLFNIRSIILPSGVLPDVSLNAVQIQSLGAWTLWSVRTSGYLRVVDTGPAIVADQKTLGVATTDFLLGDAGANGLVPLIAYAGKASGPPTRFDGVAQPTPPGEVTVQFGRPDDGVFGGRVNLSRPGVVMLKASFDPHWQATVDGKRVETQMLAPSFVGVPVPAGQHTIEFKYQSFKWTWVLVLFGALALIALAIVPRRLEQRRGAPTS</sequence>
<feature type="transmembrane region" description="Helical" evidence="1">
    <location>
        <begin position="436"/>
        <end position="458"/>
    </location>
</feature>
<keyword evidence="1" id="KW-1133">Transmembrane helix</keyword>
<dbReference type="PANTHER" id="PTHR38454:SF1">
    <property type="entry name" value="INTEGRAL MEMBRANE PROTEIN"/>
    <property type="match status" value="1"/>
</dbReference>
<feature type="transmembrane region" description="Helical" evidence="1">
    <location>
        <begin position="318"/>
        <end position="335"/>
    </location>
</feature>
<dbReference type="InterPro" id="IPR018580">
    <property type="entry name" value="Uncharacterised_YfhO"/>
</dbReference>
<evidence type="ECO:0000256" key="1">
    <source>
        <dbReference type="SAM" id="Phobius"/>
    </source>
</evidence>
<feature type="transmembrane region" description="Helical" evidence="1">
    <location>
        <begin position="155"/>
        <end position="173"/>
    </location>
</feature>
<feature type="transmembrane region" description="Helical" evidence="1">
    <location>
        <begin position="185"/>
        <end position="206"/>
    </location>
</feature>
<dbReference type="AlphaFoldDB" id="A0A6J7R0Y0"/>
<feature type="transmembrane region" description="Helical" evidence="1">
    <location>
        <begin position="34"/>
        <end position="54"/>
    </location>
</feature>
<feature type="transmembrane region" description="Helical" evidence="1">
    <location>
        <begin position="212"/>
        <end position="243"/>
    </location>
</feature>
<keyword evidence="1" id="KW-0812">Transmembrane</keyword>
<organism evidence="2">
    <name type="scientific">freshwater metagenome</name>
    <dbReference type="NCBI Taxonomy" id="449393"/>
    <lineage>
        <taxon>unclassified sequences</taxon>
        <taxon>metagenomes</taxon>
        <taxon>ecological metagenomes</taxon>
    </lineage>
</organism>
<gene>
    <name evidence="2" type="ORF">UFOPK4071_01184</name>
</gene>
<keyword evidence="1" id="KW-0472">Membrane</keyword>
<feature type="transmembrane region" description="Helical" evidence="1">
    <location>
        <begin position="347"/>
        <end position="368"/>
    </location>
</feature>
<protein>
    <submittedName>
        <fullName evidence="2">Unannotated protein</fullName>
    </submittedName>
</protein>
<dbReference type="Pfam" id="PF09586">
    <property type="entry name" value="YfhO"/>
    <property type="match status" value="1"/>
</dbReference>
<name>A0A6J7R0Y0_9ZZZZ</name>
<feature type="transmembrane region" description="Helical" evidence="1">
    <location>
        <begin position="131"/>
        <end position="149"/>
    </location>
</feature>
<feature type="transmembrane region" description="Helical" evidence="1">
    <location>
        <begin position="388"/>
        <end position="409"/>
    </location>
</feature>
<dbReference type="PANTHER" id="PTHR38454">
    <property type="entry name" value="INTEGRAL MEMBRANE PROTEIN-RELATED"/>
    <property type="match status" value="1"/>
</dbReference>
<dbReference type="EMBL" id="CAFBPF010000164">
    <property type="protein sequence ID" value="CAB5020282.1"/>
    <property type="molecule type" value="Genomic_DNA"/>
</dbReference>
<proteinExistence type="predicted"/>
<reference evidence="2" key="1">
    <citation type="submission" date="2020-05" db="EMBL/GenBank/DDBJ databases">
        <authorList>
            <person name="Chiriac C."/>
            <person name="Salcher M."/>
            <person name="Ghai R."/>
            <person name="Kavagutti S V."/>
        </authorList>
    </citation>
    <scope>NUCLEOTIDE SEQUENCE</scope>
</reference>